<dbReference type="InterPro" id="IPR015421">
    <property type="entry name" value="PyrdxlP-dep_Trfase_major"/>
</dbReference>
<dbReference type="EC" id="2.6.1.102" evidence="5"/>
<sequence>MLIRFTFTKDELGLMIPITVVEFGADEERLVLEVLRSGRVAQGPLVAEFEKRFAELTGVRHAIAVNNGTTSLIASLRCLDLSPGDEVITSPFTFAATLNAILEAGATARFADISEDDFNVTAATISERLSDRTKVLMPVHIFGQIAEMDAISAIASARGLRILEDSAQAHGSMLGSKAAGSYDIGSFSFYATKNLTTGEGGMITTDDDVLAERLRILRNQGMRARYDYAMLGQNYRLTDLQAALVLPQLDRYDNVVETRGANAAYLSEGLAGIEGVITPVELSGRRHVWHQYTIRITEDAPVTRDEFVERMNDAGIGAGVYYPRLVFDYDAYRDRGDVVIEPTPVAERIARQVVSLPVHNHLTREQLDTIVSSIRTIMGASR</sequence>
<keyword evidence="6" id="KW-1185">Reference proteome</keyword>
<dbReference type="CDD" id="cd00616">
    <property type="entry name" value="AHBA_syn"/>
    <property type="match status" value="1"/>
</dbReference>
<comment type="similarity">
    <text evidence="4">Belongs to the DegT/DnrJ/EryC1 family.</text>
</comment>
<evidence type="ECO:0000256" key="3">
    <source>
        <dbReference type="PIRSR" id="PIRSR000390-2"/>
    </source>
</evidence>
<keyword evidence="3 4" id="KW-0663">Pyridoxal phosphate</keyword>
<reference evidence="5 6" key="1">
    <citation type="submission" date="2023-07" db="EMBL/GenBank/DDBJ databases">
        <title>Comparative genomics of wheat-associated soil bacteria to identify genetic determinants of phenazine resistance.</title>
        <authorList>
            <person name="Mouncey N."/>
        </authorList>
    </citation>
    <scope>NUCLEOTIDE SEQUENCE [LARGE SCALE GENOMIC DNA]</scope>
    <source>
        <strain evidence="5 6">W4I9-1</strain>
    </source>
</reference>
<dbReference type="PIRSF" id="PIRSF000390">
    <property type="entry name" value="PLP_StrS"/>
    <property type="match status" value="1"/>
</dbReference>
<keyword evidence="5" id="KW-0808">Transferase</keyword>
<feature type="active site" description="Proton acceptor" evidence="2">
    <location>
        <position position="193"/>
    </location>
</feature>
<dbReference type="GO" id="GO:0000271">
    <property type="term" value="P:polysaccharide biosynthetic process"/>
    <property type="evidence" value="ECO:0007669"/>
    <property type="project" value="TreeGrafter"/>
</dbReference>
<evidence type="ECO:0000256" key="1">
    <source>
        <dbReference type="ARBA" id="ARBA00001933"/>
    </source>
</evidence>
<dbReference type="Proteomes" id="UP001244427">
    <property type="component" value="Unassembled WGS sequence"/>
</dbReference>
<evidence type="ECO:0000256" key="4">
    <source>
        <dbReference type="RuleBase" id="RU004508"/>
    </source>
</evidence>
<comment type="cofactor">
    <cofactor evidence="1">
        <name>pyridoxal 5'-phosphate</name>
        <dbReference type="ChEBI" id="CHEBI:597326"/>
    </cofactor>
</comment>
<evidence type="ECO:0000256" key="2">
    <source>
        <dbReference type="PIRSR" id="PIRSR000390-1"/>
    </source>
</evidence>
<feature type="modified residue" description="N6-(pyridoxal phosphate)lysine" evidence="3">
    <location>
        <position position="193"/>
    </location>
</feature>
<name>A0AAW8EZX1_9MICO</name>
<dbReference type="SUPFAM" id="SSF53383">
    <property type="entry name" value="PLP-dependent transferases"/>
    <property type="match status" value="1"/>
</dbReference>
<proteinExistence type="inferred from homology"/>
<dbReference type="PANTHER" id="PTHR30244">
    <property type="entry name" value="TRANSAMINASE"/>
    <property type="match status" value="1"/>
</dbReference>
<accession>A0AAW8EZX1</accession>
<dbReference type="InterPro" id="IPR000653">
    <property type="entry name" value="DegT/StrS_aminotransferase"/>
</dbReference>
<dbReference type="Pfam" id="PF01041">
    <property type="entry name" value="DegT_DnrJ_EryC1"/>
    <property type="match status" value="1"/>
</dbReference>
<organism evidence="5 6">
    <name type="scientific">Microbacterium natoriense</name>
    <dbReference type="NCBI Taxonomy" id="284570"/>
    <lineage>
        <taxon>Bacteria</taxon>
        <taxon>Bacillati</taxon>
        <taxon>Actinomycetota</taxon>
        <taxon>Actinomycetes</taxon>
        <taxon>Micrococcales</taxon>
        <taxon>Microbacteriaceae</taxon>
        <taxon>Microbacterium</taxon>
    </lineage>
</organism>
<dbReference type="Gene3D" id="3.40.640.10">
    <property type="entry name" value="Type I PLP-dependent aspartate aminotransferase-like (Major domain)"/>
    <property type="match status" value="1"/>
</dbReference>
<keyword evidence="5" id="KW-0032">Aminotransferase</keyword>
<dbReference type="GO" id="GO:0102933">
    <property type="term" value="F:GDP-4-dehydro-6-deoxy-D-mannose-4-aminotransferase activity"/>
    <property type="evidence" value="ECO:0007669"/>
    <property type="project" value="UniProtKB-EC"/>
</dbReference>
<dbReference type="GO" id="GO:0030170">
    <property type="term" value="F:pyridoxal phosphate binding"/>
    <property type="evidence" value="ECO:0007669"/>
    <property type="project" value="TreeGrafter"/>
</dbReference>
<dbReference type="EMBL" id="JAUSXV010000001">
    <property type="protein sequence ID" value="MDQ0647776.1"/>
    <property type="molecule type" value="Genomic_DNA"/>
</dbReference>
<evidence type="ECO:0000313" key="5">
    <source>
        <dbReference type="EMBL" id="MDQ0647776.1"/>
    </source>
</evidence>
<dbReference type="Gene3D" id="3.90.1150.10">
    <property type="entry name" value="Aspartate Aminotransferase, domain 1"/>
    <property type="match status" value="1"/>
</dbReference>
<gene>
    <name evidence="5" type="ORF">QFZ53_001972</name>
</gene>
<evidence type="ECO:0000313" key="6">
    <source>
        <dbReference type="Proteomes" id="UP001244427"/>
    </source>
</evidence>
<protein>
    <submittedName>
        <fullName evidence="5">Perosamine synthetase</fullName>
        <ecNumber evidence="5">2.6.1.102</ecNumber>
    </submittedName>
</protein>
<dbReference type="InterPro" id="IPR015422">
    <property type="entry name" value="PyrdxlP-dep_Trfase_small"/>
</dbReference>
<comment type="caution">
    <text evidence="5">The sequence shown here is derived from an EMBL/GenBank/DDBJ whole genome shotgun (WGS) entry which is preliminary data.</text>
</comment>
<dbReference type="AlphaFoldDB" id="A0AAW8EZX1"/>
<dbReference type="InterPro" id="IPR015424">
    <property type="entry name" value="PyrdxlP-dep_Trfase"/>
</dbReference>
<dbReference type="PANTHER" id="PTHR30244:SF34">
    <property type="entry name" value="DTDP-4-AMINO-4,6-DIDEOXYGALACTOSE TRANSAMINASE"/>
    <property type="match status" value="1"/>
</dbReference>